<dbReference type="EMBL" id="CM001377">
    <property type="protein sequence ID" value="EHM09939.1"/>
    <property type="molecule type" value="Genomic_DNA"/>
</dbReference>
<proteinExistence type="predicted"/>
<dbReference type="CDD" id="cd00402">
    <property type="entry name" value="Riboflavin_synthase_like"/>
    <property type="match status" value="1"/>
</dbReference>
<evidence type="ECO:0000256" key="1">
    <source>
        <dbReference type="ARBA" id="ARBA00022737"/>
    </source>
</evidence>
<accession>H0URK0</accession>
<dbReference type="InterPro" id="IPR001783">
    <property type="entry name" value="Lumazine-bd"/>
</dbReference>
<dbReference type="Gene3D" id="2.40.30.20">
    <property type="match status" value="2"/>
</dbReference>
<dbReference type="InterPro" id="IPR017938">
    <property type="entry name" value="Riboflavin_synthase-like_b-brl"/>
</dbReference>
<dbReference type="InterPro" id="IPR023366">
    <property type="entry name" value="ATP_synth_asu-like_sf"/>
</dbReference>
<dbReference type="GO" id="GO:0004746">
    <property type="term" value="F:riboflavin synthase activity"/>
    <property type="evidence" value="ECO:0007669"/>
    <property type="project" value="UniProtKB-UniRule"/>
</dbReference>
<dbReference type="STRING" id="926567.TheveDRAFT_0790"/>
<evidence type="ECO:0000313" key="6">
    <source>
        <dbReference type="Proteomes" id="UP000005730"/>
    </source>
</evidence>
<dbReference type="Proteomes" id="UP000005730">
    <property type="component" value="Chromosome"/>
</dbReference>
<dbReference type="HOGENOM" id="CLU_034388_2_0_0"/>
<organism evidence="5 6">
    <name type="scientific">Thermanaerovibrio velox DSM 12556</name>
    <dbReference type="NCBI Taxonomy" id="926567"/>
    <lineage>
        <taxon>Bacteria</taxon>
        <taxon>Thermotogati</taxon>
        <taxon>Synergistota</taxon>
        <taxon>Synergistia</taxon>
        <taxon>Synergistales</taxon>
        <taxon>Synergistaceae</taxon>
        <taxon>Thermanaerovibrio</taxon>
    </lineage>
</organism>
<dbReference type="NCBIfam" id="NF006767">
    <property type="entry name" value="PRK09289.1"/>
    <property type="match status" value="1"/>
</dbReference>
<keyword evidence="6" id="KW-1185">Reference proteome</keyword>
<dbReference type="PIRSF" id="PIRSF000498">
    <property type="entry name" value="Riboflavin_syn_A"/>
    <property type="match status" value="1"/>
</dbReference>
<dbReference type="eggNOG" id="COG0307">
    <property type="taxonomic scope" value="Bacteria"/>
</dbReference>
<feature type="domain" description="Lumazine-binding" evidence="4">
    <location>
        <begin position="106"/>
        <end position="202"/>
    </location>
</feature>
<dbReference type="NCBIfam" id="NF009566">
    <property type="entry name" value="PRK13020.1"/>
    <property type="match status" value="1"/>
</dbReference>
<gene>
    <name evidence="5" type="ORF">TheveDRAFT_0790</name>
</gene>
<protein>
    <recommendedName>
        <fullName evidence="2">Riboflavin synthase</fullName>
        <ecNumber evidence="2">2.5.1.9</ecNumber>
    </recommendedName>
</protein>
<feature type="repeat" description="Lumazine-binding" evidence="3">
    <location>
        <begin position="106"/>
        <end position="202"/>
    </location>
</feature>
<dbReference type="Pfam" id="PF00677">
    <property type="entry name" value="Lum_binding"/>
    <property type="match status" value="2"/>
</dbReference>
<reference evidence="5 6" key="1">
    <citation type="submission" date="2011-10" db="EMBL/GenBank/DDBJ databases">
        <title>The Noncontiguous Finished genome of Thermanaerovibrio velox DSM 12556.</title>
        <authorList>
            <consortium name="US DOE Joint Genome Institute (JGI-PGF)"/>
            <person name="Lucas S."/>
            <person name="Copeland A."/>
            <person name="Lapidus A."/>
            <person name="Glavina del Rio T."/>
            <person name="Dalin E."/>
            <person name="Tice H."/>
            <person name="Bruce D."/>
            <person name="Goodwin L."/>
            <person name="Pitluck S."/>
            <person name="Peters L."/>
            <person name="Mikhailova N."/>
            <person name="Teshima H."/>
            <person name="Kyrpides N."/>
            <person name="Mavromatis K."/>
            <person name="Ivanova N."/>
            <person name="Markowitz V."/>
            <person name="Cheng J.-F."/>
            <person name="Hugenholtz P."/>
            <person name="Woyke T."/>
            <person name="Wu D."/>
            <person name="Spring S."/>
            <person name="Brambilla E.-M."/>
            <person name="Klenk H.-P."/>
            <person name="Eisen J.A."/>
        </authorList>
    </citation>
    <scope>NUCLEOTIDE SEQUENCE [LARGE SCALE GENOMIC DNA]</scope>
    <source>
        <strain evidence="5 6">DSM 12556</strain>
    </source>
</reference>
<dbReference type="PANTHER" id="PTHR21098:SF0">
    <property type="entry name" value="RIBOFLAVIN SYNTHASE"/>
    <property type="match status" value="1"/>
</dbReference>
<sequence length="240" mass="25659">MARGGIKVFTGLIGAVGKVVSVKPVGGDVWEMQVDSVDDFLSGVSIGDSVAVDGVCLTVTAIKGTRIVAQMMRETVERTKLGSLKSGHRVNLELSMRLDGRLDGHIVQGHVDCLGIVDSWEAQGSWRKLWVSVPRWFAPYVVPKGSVAIDGVSLTVIDALDDAFSVGLIPETLRRTCLGDLRIGDKVNLEGDIIGKYVMRWLGIFGGASMKPGEGVDVGLEEGGISYDKLALYGWDVGGR</sequence>
<evidence type="ECO:0000256" key="2">
    <source>
        <dbReference type="NCBIfam" id="TIGR00187"/>
    </source>
</evidence>
<evidence type="ECO:0000259" key="4">
    <source>
        <dbReference type="PROSITE" id="PS51177"/>
    </source>
</evidence>
<evidence type="ECO:0000313" key="5">
    <source>
        <dbReference type="EMBL" id="EHM09939.1"/>
    </source>
</evidence>
<name>H0URK0_9BACT</name>
<dbReference type="PANTHER" id="PTHR21098">
    <property type="entry name" value="RIBOFLAVIN SYNTHASE ALPHA CHAIN"/>
    <property type="match status" value="1"/>
</dbReference>
<dbReference type="EC" id="2.5.1.9" evidence="2"/>
<dbReference type="AlphaFoldDB" id="H0URK0"/>
<dbReference type="NCBIfam" id="TIGR00187">
    <property type="entry name" value="ribE"/>
    <property type="match status" value="1"/>
</dbReference>
<feature type="domain" description="Lumazine-binding" evidence="4">
    <location>
        <begin position="8"/>
        <end position="105"/>
    </location>
</feature>
<evidence type="ECO:0000256" key="3">
    <source>
        <dbReference type="PROSITE-ProRule" id="PRU00524"/>
    </source>
</evidence>
<dbReference type="InterPro" id="IPR026017">
    <property type="entry name" value="Lumazine-bd_dom"/>
</dbReference>
<feature type="repeat" description="Lumazine-binding" evidence="3">
    <location>
        <begin position="8"/>
        <end position="105"/>
    </location>
</feature>
<dbReference type="GO" id="GO:0009231">
    <property type="term" value="P:riboflavin biosynthetic process"/>
    <property type="evidence" value="ECO:0007669"/>
    <property type="project" value="TreeGrafter"/>
</dbReference>
<keyword evidence="1" id="KW-0677">Repeat</keyword>
<dbReference type="PROSITE" id="PS51177">
    <property type="entry name" value="LUMAZINE_BIND"/>
    <property type="match status" value="2"/>
</dbReference>
<dbReference type="SUPFAM" id="SSF63380">
    <property type="entry name" value="Riboflavin synthase domain-like"/>
    <property type="match status" value="2"/>
</dbReference>